<reference evidence="2" key="1">
    <citation type="submission" date="2020-02" db="EMBL/GenBank/DDBJ databases">
        <authorList>
            <person name="Meier V. D."/>
        </authorList>
    </citation>
    <scope>NUCLEOTIDE SEQUENCE</scope>
    <source>
        <strain evidence="2">AVDCRST_MAG74</strain>
    </source>
</reference>
<gene>
    <name evidence="2" type="ORF">AVDCRST_MAG74-3159</name>
</gene>
<dbReference type="AlphaFoldDB" id="A0A6J4PYM7"/>
<keyword evidence="1" id="KW-0732">Signal</keyword>
<evidence type="ECO:0008006" key="3">
    <source>
        <dbReference type="Google" id="ProtNLM"/>
    </source>
</evidence>
<feature type="signal peptide" evidence="1">
    <location>
        <begin position="1"/>
        <end position="18"/>
    </location>
</feature>
<proteinExistence type="predicted"/>
<organism evidence="2">
    <name type="scientific">uncultured Pyrinomonadaceae bacterium</name>
    <dbReference type="NCBI Taxonomy" id="2283094"/>
    <lineage>
        <taxon>Bacteria</taxon>
        <taxon>Pseudomonadati</taxon>
        <taxon>Acidobacteriota</taxon>
        <taxon>Blastocatellia</taxon>
        <taxon>Blastocatellales</taxon>
        <taxon>Pyrinomonadaceae</taxon>
        <taxon>environmental samples</taxon>
    </lineage>
</organism>
<dbReference type="EMBL" id="CADCUR010000279">
    <property type="protein sequence ID" value="CAA9423320.1"/>
    <property type="molecule type" value="Genomic_DNA"/>
</dbReference>
<feature type="chain" id="PRO_5027000809" description="DUF306 domain-containing protein" evidence="1">
    <location>
        <begin position="19"/>
        <end position="167"/>
    </location>
</feature>
<accession>A0A6J4PYM7</accession>
<evidence type="ECO:0000256" key="1">
    <source>
        <dbReference type="SAM" id="SignalP"/>
    </source>
</evidence>
<evidence type="ECO:0000313" key="2">
    <source>
        <dbReference type="EMBL" id="CAA9423320.1"/>
    </source>
</evidence>
<sequence length="167" mass="18537">MKYITAIILTLLTVGSIAAQTRSSVPENLVGKWFEGSASILQEKNTMTGAVASRYGSSIGYEINSDGTFQYAGLMKSTLYGCTTTLWNDRRGKISIAGDVITFTPVKDYWLNTYSCSPSSNKEKNKELEAKSYNFEVGTKDGKEYLCMREVGKTEVKDILCYPRTND</sequence>
<protein>
    <recommendedName>
        <fullName evidence="3">DUF306 domain-containing protein</fullName>
    </recommendedName>
</protein>
<name>A0A6J4PYM7_9BACT</name>